<dbReference type="AlphaFoldDB" id="A0AA94F0G0"/>
<accession>A0AA94F0G0</accession>
<evidence type="ECO:0000259" key="1">
    <source>
        <dbReference type="SMART" id="SM00860"/>
    </source>
</evidence>
<reference evidence="2" key="1">
    <citation type="submission" date="2018-12" db="EMBL/GenBank/DDBJ databases">
        <title>Draft genome sequence of Flaovobacterium columnare BGFS27 isolated from channel catfish in Alabama.</title>
        <authorList>
            <person name="Cai W."/>
            <person name="Arias C."/>
        </authorList>
    </citation>
    <scope>NUCLEOTIDE SEQUENCE [LARGE SCALE GENOMIC DNA]</scope>
    <source>
        <strain evidence="2">BGFS27</strain>
    </source>
</reference>
<name>A0AA94F0G0_9FLAO</name>
<dbReference type="SMART" id="SM00860">
    <property type="entry name" value="SMI1_KNR4"/>
    <property type="match status" value="1"/>
</dbReference>
<dbReference type="SUPFAM" id="SSF160631">
    <property type="entry name" value="SMI1/KNR4-like"/>
    <property type="match status" value="1"/>
</dbReference>
<proteinExistence type="predicted"/>
<dbReference type="InterPro" id="IPR037883">
    <property type="entry name" value="Knr4/Smi1-like_sf"/>
</dbReference>
<dbReference type="RefSeq" id="WP_127822487.1">
    <property type="nucleotide sequence ID" value="NZ_RWGX02000013.1"/>
</dbReference>
<dbReference type="Pfam" id="PF09346">
    <property type="entry name" value="SMI1_KNR4"/>
    <property type="match status" value="1"/>
</dbReference>
<comment type="caution">
    <text evidence="2">The sequence shown here is derived from an EMBL/GenBank/DDBJ whole genome shotgun (WGS) entry which is preliminary data.</text>
</comment>
<evidence type="ECO:0000313" key="2">
    <source>
        <dbReference type="EMBL" id="RVU86848.1"/>
    </source>
</evidence>
<dbReference type="Gene3D" id="3.40.1580.10">
    <property type="entry name" value="SMI1/KNR4-like"/>
    <property type="match status" value="1"/>
</dbReference>
<protein>
    <submittedName>
        <fullName evidence="2">SMI1/KNR4 family protein</fullName>
    </submittedName>
</protein>
<gene>
    <name evidence="2" type="ORF">EJB19_14960</name>
</gene>
<feature type="domain" description="Knr4/Smi1-like" evidence="1">
    <location>
        <begin position="23"/>
        <end position="140"/>
    </location>
</feature>
<dbReference type="EMBL" id="RWGX01000006">
    <property type="protein sequence ID" value="RVU86848.1"/>
    <property type="molecule type" value="Genomic_DNA"/>
</dbReference>
<dbReference type="InterPro" id="IPR018958">
    <property type="entry name" value="Knr4/Smi1-like_dom"/>
</dbReference>
<sequence>MKQEIIDKIKSILSENELFAGKPVDEEIIKNAEKELNVNFDKDYIQFLSLFGGSFTGFPVYGFNNCDMLSEETVVDLSNDFRDNYLNDNRCDLIQESYVISISGNGDPVFISPDNKVWIYYHDNDETEELNKSFEELIEKNLLN</sequence>
<organism evidence="2">
    <name type="scientific">Flavobacterium columnare</name>
    <dbReference type="NCBI Taxonomy" id="996"/>
    <lineage>
        <taxon>Bacteria</taxon>
        <taxon>Pseudomonadati</taxon>
        <taxon>Bacteroidota</taxon>
        <taxon>Flavobacteriia</taxon>
        <taxon>Flavobacteriales</taxon>
        <taxon>Flavobacteriaceae</taxon>
        <taxon>Flavobacterium</taxon>
    </lineage>
</organism>